<feature type="coiled-coil region" evidence="1">
    <location>
        <begin position="117"/>
        <end position="144"/>
    </location>
</feature>
<feature type="region of interest" description="Disordered" evidence="2">
    <location>
        <begin position="49"/>
        <end position="114"/>
    </location>
</feature>
<comment type="caution">
    <text evidence="3">The sequence shown here is derived from an EMBL/GenBank/DDBJ whole genome shotgun (WGS) entry which is preliminary data.</text>
</comment>
<dbReference type="Proteomes" id="UP000226031">
    <property type="component" value="Unassembled WGS sequence"/>
</dbReference>
<sequence>MFPPITDTKLQRMRHLEIAAESTAASTIYAVSDRIALREAFDDLDHAYAAYTGTKPHPSHLERPPPSSPETQDSNASSDAGVAAKEGEEADEEEEEGRSSMSFKSGEIPDEVREEIKRRVGQRIRELRNAVERLEESVKEQGDR</sequence>
<keyword evidence="1" id="KW-0175">Coiled coil</keyword>
<keyword evidence="4" id="KW-1185">Reference proteome</keyword>
<accession>A0A2B7ZKJ1</accession>
<feature type="compositionally biased region" description="Polar residues" evidence="2">
    <location>
        <begin position="69"/>
        <end position="78"/>
    </location>
</feature>
<dbReference type="VEuPathDB" id="FungiDB:EMCG_07070"/>
<dbReference type="EMBL" id="PDND01000065">
    <property type="protein sequence ID" value="PGH33337.1"/>
    <property type="molecule type" value="Genomic_DNA"/>
</dbReference>
<dbReference type="AlphaFoldDB" id="A0A2B7ZKJ1"/>
<name>A0A2B7ZKJ1_9EURO</name>
<dbReference type="STRING" id="73230.A0A2B7ZKJ1"/>
<gene>
    <name evidence="3" type="ORF">GX50_03814</name>
</gene>
<protein>
    <submittedName>
        <fullName evidence="3">Uncharacterized protein</fullName>
    </submittedName>
</protein>
<proteinExistence type="predicted"/>
<evidence type="ECO:0000256" key="2">
    <source>
        <dbReference type="SAM" id="MobiDB-lite"/>
    </source>
</evidence>
<evidence type="ECO:0000313" key="4">
    <source>
        <dbReference type="Proteomes" id="UP000226031"/>
    </source>
</evidence>
<evidence type="ECO:0000313" key="3">
    <source>
        <dbReference type="EMBL" id="PGH33337.1"/>
    </source>
</evidence>
<evidence type="ECO:0000256" key="1">
    <source>
        <dbReference type="SAM" id="Coils"/>
    </source>
</evidence>
<reference evidence="3 4" key="1">
    <citation type="submission" date="2017-10" db="EMBL/GenBank/DDBJ databases">
        <title>Comparative genomics in systemic dimorphic fungi from Ajellomycetaceae.</title>
        <authorList>
            <person name="Munoz J.F."/>
            <person name="Mcewen J.G."/>
            <person name="Clay O.K."/>
            <person name="Cuomo C.A."/>
        </authorList>
    </citation>
    <scope>NUCLEOTIDE SEQUENCE [LARGE SCALE GENOMIC DNA]</scope>
    <source>
        <strain evidence="3 4">UAMH4076</strain>
    </source>
</reference>
<organism evidence="3 4">
    <name type="scientific">[Emmonsia] crescens</name>
    <dbReference type="NCBI Taxonomy" id="73230"/>
    <lineage>
        <taxon>Eukaryota</taxon>
        <taxon>Fungi</taxon>
        <taxon>Dikarya</taxon>
        <taxon>Ascomycota</taxon>
        <taxon>Pezizomycotina</taxon>
        <taxon>Eurotiomycetes</taxon>
        <taxon>Eurotiomycetidae</taxon>
        <taxon>Onygenales</taxon>
        <taxon>Ajellomycetaceae</taxon>
        <taxon>Emergomyces</taxon>
    </lineage>
</organism>